<keyword evidence="4 7" id="KW-1133">Transmembrane helix</keyword>
<evidence type="ECO:0000256" key="1">
    <source>
        <dbReference type="ARBA" id="ARBA00004651"/>
    </source>
</evidence>
<dbReference type="GO" id="GO:0005886">
    <property type="term" value="C:plasma membrane"/>
    <property type="evidence" value="ECO:0007669"/>
    <property type="project" value="UniProtKB-SubCell"/>
</dbReference>
<accession>A0A0A6VTJ8</accession>
<evidence type="ECO:0000256" key="3">
    <source>
        <dbReference type="ARBA" id="ARBA00022692"/>
    </source>
</evidence>
<keyword evidence="2" id="KW-1003">Cell membrane</keyword>
<keyword evidence="11" id="KW-1185">Reference proteome</keyword>
<keyword evidence="3 7" id="KW-0812">Transmembrane</keyword>
<organism evidence="10 11">
    <name type="scientific">Kocuria rosea subsp. polaris</name>
    <dbReference type="NCBI Taxonomy" id="136273"/>
    <lineage>
        <taxon>Bacteria</taxon>
        <taxon>Bacillati</taxon>
        <taxon>Actinomycetota</taxon>
        <taxon>Actinomycetes</taxon>
        <taxon>Micrococcales</taxon>
        <taxon>Micrococcaceae</taxon>
        <taxon>Kocuria</taxon>
    </lineage>
</organism>
<keyword evidence="5 7" id="KW-0472">Membrane</keyword>
<evidence type="ECO:0000313" key="10">
    <source>
        <dbReference type="EMBL" id="KHD97951.1"/>
    </source>
</evidence>
<dbReference type="AlphaFoldDB" id="A0A0A6VTJ8"/>
<comment type="subcellular location">
    <subcellularLocation>
        <location evidence="1">Cell membrane</location>
        <topology evidence="1">Multi-pass membrane protein</topology>
    </subcellularLocation>
</comment>
<reference evidence="10 11" key="1">
    <citation type="journal article" date="2003" name="Int. J. Syst. Evol. Microbiol.">
        <title>Kocuria polaris sp. nov., an orange-pigmented psychrophilic bacterium isolated from an Antarctic cyanobacterial mat sample.</title>
        <authorList>
            <person name="Reddy G.S."/>
            <person name="Prakash J.S."/>
            <person name="Prabahar V."/>
            <person name="Matsumoto G.I."/>
            <person name="Stackebrandt E."/>
            <person name="Shivaji S."/>
        </authorList>
    </citation>
    <scope>NUCLEOTIDE SEQUENCE [LARGE SCALE GENOMIC DNA]</scope>
    <source>
        <strain evidence="10 11">CMS 76or</strain>
    </source>
</reference>
<dbReference type="Proteomes" id="UP000030466">
    <property type="component" value="Unassembled WGS sequence"/>
</dbReference>
<feature type="transmembrane region" description="Helical" evidence="7">
    <location>
        <begin position="6"/>
        <end position="27"/>
    </location>
</feature>
<evidence type="ECO:0000259" key="9">
    <source>
        <dbReference type="Pfam" id="PF13396"/>
    </source>
</evidence>
<feature type="transmembrane region" description="Helical" evidence="7">
    <location>
        <begin position="39"/>
        <end position="59"/>
    </location>
</feature>
<dbReference type="RefSeq" id="WP_035925572.1">
    <property type="nucleotide sequence ID" value="NZ_JSUH01000005.1"/>
</dbReference>
<feature type="domain" description="SHOCT" evidence="8">
    <location>
        <begin position="87"/>
        <end position="113"/>
    </location>
</feature>
<name>A0A0A6VTJ8_KOCRO</name>
<feature type="compositionally biased region" description="Low complexity" evidence="6">
    <location>
        <begin position="114"/>
        <end position="135"/>
    </location>
</feature>
<sequence>MNFWEFLWLLVIWTPLALLWGVALVDITRREDIRGGTKVLWALVIVLLPFVGPLVYLLTRSVGAAEEQRLAAARSRPGPGDGGRAHQLTLLADLRDRGALTAGEFEAEKARLLGDGSPGADGPAAGGTTAAPSSSTGGGAEDGAEDDAAGRAAARTV</sequence>
<evidence type="ECO:0000256" key="2">
    <source>
        <dbReference type="ARBA" id="ARBA00022475"/>
    </source>
</evidence>
<feature type="domain" description="Cardiolipin synthase N-terminal" evidence="9">
    <location>
        <begin position="19"/>
        <end position="59"/>
    </location>
</feature>
<evidence type="ECO:0000256" key="5">
    <source>
        <dbReference type="ARBA" id="ARBA00023136"/>
    </source>
</evidence>
<evidence type="ECO:0000313" key="11">
    <source>
        <dbReference type="Proteomes" id="UP000030466"/>
    </source>
</evidence>
<dbReference type="Pfam" id="PF09851">
    <property type="entry name" value="SHOCT"/>
    <property type="match status" value="1"/>
</dbReference>
<evidence type="ECO:0000256" key="7">
    <source>
        <dbReference type="SAM" id="Phobius"/>
    </source>
</evidence>
<dbReference type="OrthoDB" id="7596142at2"/>
<gene>
    <name evidence="10" type="ORF">GY22_07665</name>
</gene>
<feature type="region of interest" description="Disordered" evidence="6">
    <location>
        <begin position="111"/>
        <end position="157"/>
    </location>
</feature>
<evidence type="ECO:0008006" key="12">
    <source>
        <dbReference type="Google" id="ProtNLM"/>
    </source>
</evidence>
<dbReference type="Pfam" id="PF13396">
    <property type="entry name" value="PLDc_N"/>
    <property type="match status" value="1"/>
</dbReference>
<evidence type="ECO:0000259" key="8">
    <source>
        <dbReference type="Pfam" id="PF09851"/>
    </source>
</evidence>
<dbReference type="InterPro" id="IPR018649">
    <property type="entry name" value="SHOCT"/>
</dbReference>
<dbReference type="InterPro" id="IPR027379">
    <property type="entry name" value="CLS_N"/>
</dbReference>
<dbReference type="EMBL" id="JSUH01000005">
    <property type="protein sequence ID" value="KHD97951.1"/>
    <property type="molecule type" value="Genomic_DNA"/>
</dbReference>
<protein>
    <recommendedName>
        <fullName evidence="12">Cardiolipin synthase N-terminal domain-containing protein</fullName>
    </recommendedName>
</protein>
<evidence type="ECO:0000256" key="4">
    <source>
        <dbReference type="ARBA" id="ARBA00022989"/>
    </source>
</evidence>
<evidence type="ECO:0000256" key="6">
    <source>
        <dbReference type="SAM" id="MobiDB-lite"/>
    </source>
</evidence>
<comment type="caution">
    <text evidence="10">The sequence shown here is derived from an EMBL/GenBank/DDBJ whole genome shotgun (WGS) entry which is preliminary data.</text>
</comment>
<proteinExistence type="predicted"/>